<dbReference type="Gene3D" id="3.30.70.20">
    <property type="match status" value="1"/>
</dbReference>
<name>A0A1W1VZB8_9FIRM</name>
<dbReference type="Pfam" id="PF03460">
    <property type="entry name" value="NIR_SIR_ferr"/>
    <property type="match status" value="1"/>
</dbReference>
<dbReference type="GO" id="GO:0046872">
    <property type="term" value="F:metal ion binding"/>
    <property type="evidence" value="ECO:0007669"/>
    <property type="project" value="UniProtKB-KW"/>
</dbReference>
<dbReference type="GO" id="GO:0016491">
    <property type="term" value="F:oxidoreductase activity"/>
    <property type="evidence" value="ECO:0007669"/>
    <property type="project" value="UniProtKB-KW"/>
</dbReference>
<evidence type="ECO:0000259" key="9">
    <source>
        <dbReference type="Pfam" id="PF03460"/>
    </source>
</evidence>
<dbReference type="PROSITE" id="PS00365">
    <property type="entry name" value="NIR_SIR"/>
    <property type="match status" value="1"/>
</dbReference>
<dbReference type="InterPro" id="IPR006066">
    <property type="entry name" value="NO2/SO3_Rdtase_FeS/sirohaem_BS"/>
</dbReference>
<dbReference type="PRINTS" id="PR00397">
    <property type="entry name" value="SIROHAEM"/>
</dbReference>
<evidence type="ECO:0000256" key="5">
    <source>
        <dbReference type="ARBA" id="ARBA00023002"/>
    </source>
</evidence>
<keyword evidence="4" id="KW-0479">Metal-binding</keyword>
<dbReference type="Pfam" id="PF01077">
    <property type="entry name" value="NIR_SIR"/>
    <property type="match status" value="1"/>
</dbReference>
<evidence type="ECO:0000256" key="7">
    <source>
        <dbReference type="ARBA" id="ARBA00023014"/>
    </source>
</evidence>
<keyword evidence="2" id="KW-0004">4Fe-4S</keyword>
<dbReference type="InterPro" id="IPR045854">
    <property type="entry name" value="NO2/SO3_Rdtase_4Fe4S_sf"/>
</dbReference>
<evidence type="ECO:0000256" key="6">
    <source>
        <dbReference type="ARBA" id="ARBA00023004"/>
    </source>
</evidence>
<keyword evidence="6" id="KW-0408">Iron</keyword>
<evidence type="ECO:0000259" key="8">
    <source>
        <dbReference type="Pfam" id="PF01077"/>
    </source>
</evidence>
<dbReference type="InterPro" id="IPR006067">
    <property type="entry name" value="NO2/SO3_Rdtase_4Fe4S_dom"/>
</dbReference>
<evidence type="ECO:0000256" key="1">
    <source>
        <dbReference type="ARBA" id="ARBA00010429"/>
    </source>
</evidence>
<dbReference type="GO" id="GO:0020037">
    <property type="term" value="F:heme binding"/>
    <property type="evidence" value="ECO:0007669"/>
    <property type="project" value="InterPro"/>
</dbReference>
<dbReference type="RefSeq" id="WP_084666077.1">
    <property type="nucleotide sequence ID" value="NZ_LT838272.1"/>
</dbReference>
<dbReference type="EMBL" id="LT838272">
    <property type="protein sequence ID" value="SMB98686.1"/>
    <property type="molecule type" value="Genomic_DNA"/>
</dbReference>
<dbReference type="PANTHER" id="PTHR11493">
    <property type="entry name" value="SULFITE REDUCTASE [NADPH] SUBUNIT BETA-RELATED"/>
    <property type="match status" value="1"/>
</dbReference>
<feature type="domain" description="Nitrite/Sulfite reductase ferredoxin-like" evidence="9">
    <location>
        <begin position="43"/>
        <end position="108"/>
    </location>
</feature>
<dbReference type="PANTHER" id="PTHR11493:SF54">
    <property type="entry name" value="ANAEROBIC SULFITE REDUCTASE SUBUNIT C"/>
    <property type="match status" value="1"/>
</dbReference>
<dbReference type="Proteomes" id="UP000192569">
    <property type="component" value="Chromosome I"/>
</dbReference>
<accession>A0A1W1VZB8</accession>
<dbReference type="SUPFAM" id="SSF55124">
    <property type="entry name" value="Nitrite/Sulfite reductase N-terminal domain-like"/>
    <property type="match status" value="1"/>
</dbReference>
<comment type="similarity">
    <text evidence="1">Belongs to the nitrite and sulfite reductase 4Fe-4S domain family.</text>
</comment>
<dbReference type="Gene3D" id="3.30.413.10">
    <property type="entry name" value="Sulfite Reductase Hemoprotein, domain 1"/>
    <property type="match status" value="1"/>
</dbReference>
<evidence type="ECO:0000256" key="3">
    <source>
        <dbReference type="ARBA" id="ARBA00022617"/>
    </source>
</evidence>
<dbReference type="STRING" id="698762.SAMN00808754_2494"/>
<dbReference type="InterPro" id="IPR005117">
    <property type="entry name" value="NiRdtase/SiRdtase_haem-b_fer"/>
</dbReference>
<dbReference type="GO" id="GO:0051539">
    <property type="term" value="F:4 iron, 4 sulfur cluster binding"/>
    <property type="evidence" value="ECO:0007669"/>
    <property type="project" value="UniProtKB-KW"/>
</dbReference>
<organism evidence="10 11">
    <name type="scientific">Thermanaeromonas toyohensis ToBE</name>
    <dbReference type="NCBI Taxonomy" id="698762"/>
    <lineage>
        <taxon>Bacteria</taxon>
        <taxon>Bacillati</taxon>
        <taxon>Bacillota</taxon>
        <taxon>Clostridia</taxon>
        <taxon>Neomoorellales</taxon>
        <taxon>Neomoorellaceae</taxon>
        <taxon>Thermanaeromonas</taxon>
    </lineage>
</organism>
<dbReference type="SUPFAM" id="SSF54862">
    <property type="entry name" value="4Fe-4S ferredoxins"/>
    <property type="match status" value="1"/>
</dbReference>
<proteinExistence type="inferred from homology"/>
<evidence type="ECO:0000313" key="11">
    <source>
        <dbReference type="Proteomes" id="UP000192569"/>
    </source>
</evidence>
<sequence>MTEWGEMPAGIMPDFRRELPSCLQEMAGNWVWHKIVRPGVIKHVGRDGSILLSVRVLLPPNGLLSASSLRLLASWIRKYALVGRRTSRQSFELVGVDPVKLDMLLKEIYQSGFLVGGTGRTAHQIKCCTSFVHCQNAALDAPSLAKVLGDHLWQYFQDFSLPAWLKISISGCPNGCGGGVEADIGIIGVYQGFPEVDDEALAGANEDIGLLVSWCPTKAIRPKATSRGTSVTINLERCVRCSSCMQAVLTGIKLKGERGAAILVGGRGGSTPSLAGMVFPFLPIKSLDYTEIKEKITRILEVWIKGARPGERLGAFVERLGWGRFLKAVGGSALEEGEYSINGVYFKQNLRFKF</sequence>
<reference evidence="10 11" key="1">
    <citation type="submission" date="2017-04" db="EMBL/GenBank/DDBJ databases">
        <authorList>
            <person name="Afonso C.L."/>
            <person name="Miller P.J."/>
            <person name="Scott M.A."/>
            <person name="Spackman E."/>
            <person name="Goraichik I."/>
            <person name="Dimitrov K.M."/>
            <person name="Suarez D.L."/>
            <person name="Swayne D.E."/>
        </authorList>
    </citation>
    <scope>NUCLEOTIDE SEQUENCE [LARGE SCALE GENOMIC DNA]</scope>
    <source>
        <strain evidence="10 11">ToBE</strain>
    </source>
</reference>
<keyword evidence="3" id="KW-0349">Heme</keyword>
<keyword evidence="11" id="KW-1185">Reference proteome</keyword>
<protein>
    <submittedName>
        <fullName evidence="10">Sulfite reductase beta subunit</fullName>
    </submittedName>
</protein>
<dbReference type="OrthoDB" id="9800558at2"/>
<dbReference type="AlphaFoldDB" id="A0A1W1VZB8"/>
<dbReference type="InterPro" id="IPR045169">
    <property type="entry name" value="NO2/SO3_Rdtase_4Fe4S_prot"/>
</dbReference>
<dbReference type="Gene3D" id="3.30.70.3340">
    <property type="match status" value="1"/>
</dbReference>
<dbReference type="InterPro" id="IPR036136">
    <property type="entry name" value="Nit/Sulf_reduc_fer-like_dom_sf"/>
</dbReference>
<keyword evidence="5" id="KW-0560">Oxidoreductase</keyword>
<gene>
    <name evidence="10" type="ORF">SAMN00808754_2494</name>
</gene>
<feature type="domain" description="Nitrite/sulphite reductase 4Fe-4S" evidence="8">
    <location>
        <begin position="121"/>
        <end position="330"/>
    </location>
</feature>
<dbReference type="SUPFAM" id="SSF56014">
    <property type="entry name" value="Nitrite and sulphite reductase 4Fe-4S domain-like"/>
    <property type="match status" value="1"/>
</dbReference>
<keyword evidence="7" id="KW-0411">Iron-sulfur</keyword>
<evidence type="ECO:0000256" key="4">
    <source>
        <dbReference type="ARBA" id="ARBA00022723"/>
    </source>
</evidence>
<evidence type="ECO:0000256" key="2">
    <source>
        <dbReference type="ARBA" id="ARBA00022485"/>
    </source>
</evidence>
<evidence type="ECO:0000313" key="10">
    <source>
        <dbReference type="EMBL" id="SMB98686.1"/>
    </source>
</evidence>